<dbReference type="GO" id="GO:0016020">
    <property type="term" value="C:membrane"/>
    <property type="evidence" value="ECO:0007669"/>
    <property type="project" value="UniProtKB-SubCell"/>
</dbReference>
<evidence type="ECO:0000259" key="7">
    <source>
        <dbReference type="Pfam" id="PF04116"/>
    </source>
</evidence>
<feature type="domain" description="Fatty acid hydroxylase" evidence="7">
    <location>
        <begin position="97"/>
        <end position="232"/>
    </location>
</feature>
<feature type="region of interest" description="Disordered" evidence="5">
    <location>
        <begin position="249"/>
        <end position="290"/>
    </location>
</feature>
<dbReference type="EMBL" id="JACHBT010000008">
    <property type="protein sequence ID" value="MBB6504795.1"/>
    <property type="molecule type" value="Genomic_DNA"/>
</dbReference>
<evidence type="ECO:0000256" key="2">
    <source>
        <dbReference type="ARBA" id="ARBA00022692"/>
    </source>
</evidence>
<sequence>MSATIAILLSALAMSVIVGVRYLAASAGFALATRLKHPRLYAGLDPQIRREILWSLASAGIYGVPAGIIAWGWQNRGWTRIYSDVHAWPLWYLPVSVLLYLIAHDTWFYWTHRWMHRPRVFKLAHAVHHASRPPTAWAAMAFHPIEAVTGAVAIPLLVFVIPIHVAALGVVLTIMTIMGVTNHMGWEMFPKFMWGGRVGRWLITASHHQRHHERYGCNYGLYFRFWDRLCGTDDGLGDFVRDHAKAARRDGAGAAGGAADRRGAGRLAAGRDRSSALVQGDAAAVPDRRS</sequence>
<dbReference type="AlphaFoldDB" id="A0A7X0JCN5"/>
<keyword evidence="2 6" id="KW-0812">Transmembrane</keyword>
<evidence type="ECO:0000256" key="3">
    <source>
        <dbReference type="ARBA" id="ARBA00022989"/>
    </source>
</evidence>
<feature type="transmembrane region" description="Helical" evidence="6">
    <location>
        <begin position="152"/>
        <end position="181"/>
    </location>
</feature>
<proteinExistence type="predicted"/>
<comment type="caution">
    <text evidence="8">The sequence shown here is derived from an EMBL/GenBank/DDBJ whole genome shotgun (WGS) entry which is preliminary data.</text>
</comment>
<reference evidence="8 9" key="2">
    <citation type="submission" date="2020-08" db="EMBL/GenBank/DDBJ databases">
        <authorList>
            <person name="Partida-Martinez L."/>
            <person name="Huntemann M."/>
            <person name="Clum A."/>
            <person name="Wang J."/>
            <person name="Palaniappan K."/>
            <person name="Ritter S."/>
            <person name="Chen I.-M."/>
            <person name="Stamatis D."/>
            <person name="Reddy T."/>
            <person name="O'Malley R."/>
            <person name="Daum C."/>
            <person name="Shapiro N."/>
            <person name="Ivanova N."/>
            <person name="Kyrpides N."/>
            <person name="Woyke T."/>
        </authorList>
    </citation>
    <scope>NUCLEOTIDE SEQUENCE [LARGE SCALE GENOMIC DNA]</scope>
    <source>
        <strain evidence="8 9">AS3.13</strain>
    </source>
</reference>
<dbReference type="Proteomes" id="UP000522313">
    <property type="component" value="Unassembled WGS sequence"/>
</dbReference>
<feature type="transmembrane region" description="Helical" evidence="6">
    <location>
        <begin position="85"/>
        <end position="103"/>
    </location>
</feature>
<evidence type="ECO:0000313" key="9">
    <source>
        <dbReference type="Proteomes" id="UP000522313"/>
    </source>
</evidence>
<accession>A0A7X0JCN5</accession>
<dbReference type="GO" id="GO:0005506">
    <property type="term" value="F:iron ion binding"/>
    <property type="evidence" value="ECO:0007669"/>
    <property type="project" value="InterPro"/>
</dbReference>
<feature type="transmembrane region" description="Helical" evidence="6">
    <location>
        <begin position="52"/>
        <end position="73"/>
    </location>
</feature>
<gene>
    <name evidence="8" type="ORF">F4693_001772</name>
</gene>
<dbReference type="RefSeq" id="WP_184505258.1">
    <property type="nucleotide sequence ID" value="NZ_JACHBT010000008.1"/>
</dbReference>
<dbReference type="GO" id="GO:0008610">
    <property type="term" value="P:lipid biosynthetic process"/>
    <property type="evidence" value="ECO:0007669"/>
    <property type="project" value="InterPro"/>
</dbReference>
<dbReference type="PANTHER" id="PTHR11863">
    <property type="entry name" value="STEROL DESATURASE"/>
    <property type="match status" value="1"/>
</dbReference>
<keyword evidence="3 6" id="KW-1133">Transmembrane helix</keyword>
<evidence type="ECO:0000256" key="6">
    <source>
        <dbReference type="SAM" id="Phobius"/>
    </source>
</evidence>
<dbReference type="InterPro" id="IPR006694">
    <property type="entry name" value="Fatty_acid_hydroxylase"/>
</dbReference>
<protein>
    <submittedName>
        <fullName evidence="8">Sterol desaturase/sphingolipid hydroxylase (Fatty acid hydroxylase superfamily)</fullName>
    </submittedName>
</protein>
<dbReference type="Pfam" id="PF04116">
    <property type="entry name" value="FA_hydroxylase"/>
    <property type="match status" value="1"/>
</dbReference>
<feature type="compositionally biased region" description="Basic and acidic residues" evidence="5">
    <location>
        <begin position="259"/>
        <end position="274"/>
    </location>
</feature>
<name>A0A7X0JCN5_9SPHN</name>
<dbReference type="InterPro" id="IPR050307">
    <property type="entry name" value="Sterol_Desaturase_Related"/>
</dbReference>
<organism evidence="8 9">
    <name type="scientific">Sphingomonas endophytica</name>
    <dbReference type="NCBI Taxonomy" id="869719"/>
    <lineage>
        <taxon>Bacteria</taxon>
        <taxon>Pseudomonadati</taxon>
        <taxon>Pseudomonadota</taxon>
        <taxon>Alphaproteobacteria</taxon>
        <taxon>Sphingomonadales</taxon>
        <taxon>Sphingomonadaceae</taxon>
        <taxon>Sphingomonas</taxon>
    </lineage>
</organism>
<evidence type="ECO:0000313" key="8">
    <source>
        <dbReference type="EMBL" id="MBB6504795.1"/>
    </source>
</evidence>
<evidence type="ECO:0000256" key="1">
    <source>
        <dbReference type="ARBA" id="ARBA00004370"/>
    </source>
</evidence>
<reference evidence="8 9" key="1">
    <citation type="submission" date="2020-08" db="EMBL/GenBank/DDBJ databases">
        <title>The Agave Microbiome: Exploring the role of microbial communities in plant adaptations to desert environments.</title>
        <authorList>
            <person name="Partida-Martinez L.P."/>
        </authorList>
    </citation>
    <scope>NUCLEOTIDE SEQUENCE [LARGE SCALE GENOMIC DNA]</scope>
    <source>
        <strain evidence="8 9">AS3.13</strain>
    </source>
</reference>
<comment type="subcellular location">
    <subcellularLocation>
        <location evidence="1">Membrane</location>
    </subcellularLocation>
</comment>
<evidence type="ECO:0000256" key="4">
    <source>
        <dbReference type="ARBA" id="ARBA00023136"/>
    </source>
</evidence>
<keyword evidence="4 6" id="KW-0472">Membrane</keyword>
<evidence type="ECO:0000256" key="5">
    <source>
        <dbReference type="SAM" id="MobiDB-lite"/>
    </source>
</evidence>
<dbReference type="GO" id="GO:0016491">
    <property type="term" value="F:oxidoreductase activity"/>
    <property type="evidence" value="ECO:0007669"/>
    <property type="project" value="InterPro"/>
</dbReference>